<dbReference type="EC" id="3.1.21.4" evidence="1"/>
<keyword evidence="1" id="KW-0378">Hydrolase</keyword>
<dbReference type="KEGG" id="mesg:MLAUSG7_1096"/>
<accession>A0A8D6SXZ4</accession>
<reference evidence="1 2" key="1">
    <citation type="submission" date="2020-04" db="EMBL/GenBank/DDBJ databases">
        <authorList>
            <consortium name="Genoscope - CEA"/>
            <person name="William W."/>
        </authorList>
    </citation>
    <scope>NUCLEOTIDE SEQUENCE [LARGE SCALE GENOMIC DNA]</scope>
    <source>
        <strain evidence="1 2">SG7</strain>
    </source>
</reference>
<evidence type="ECO:0000313" key="1">
    <source>
        <dbReference type="EMBL" id="CAB3289181.1"/>
    </source>
</evidence>
<organism evidence="1 2">
    <name type="scientific">Methanocaldococcus lauensis</name>
    <dbReference type="NCBI Taxonomy" id="2546128"/>
    <lineage>
        <taxon>Archaea</taxon>
        <taxon>Methanobacteriati</taxon>
        <taxon>Methanobacteriota</taxon>
        <taxon>Methanomada group</taxon>
        <taxon>Methanococci</taxon>
        <taxon>Methanococcales</taxon>
        <taxon>Methanocaldococcaceae</taxon>
        <taxon>Methanocaldococcus</taxon>
    </lineage>
</organism>
<dbReference type="EMBL" id="LR792632">
    <property type="protein sequence ID" value="CAB3289181.1"/>
    <property type="molecule type" value="Genomic_DNA"/>
</dbReference>
<gene>
    <name evidence="1" type="ORF">MLAUSG7_1096</name>
</gene>
<dbReference type="GeneID" id="65883890"/>
<protein>
    <submittedName>
        <fullName evidence="1">Putative Type II site-specific deoxyribonuclease</fullName>
        <ecNumber evidence="1">3.1.21.4</ecNumber>
    </submittedName>
</protein>
<name>A0A8D6SXZ4_9EURY</name>
<keyword evidence="2" id="KW-1185">Reference proteome</keyword>
<evidence type="ECO:0000313" key="2">
    <source>
        <dbReference type="Proteomes" id="UP000679213"/>
    </source>
</evidence>
<dbReference type="Proteomes" id="UP000679213">
    <property type="component" value="Chromosome I"/>
</dbReference>
<dbReference type="REBASE" id="508962">
    <property type="entry name" value="MspSG7ORF1097P"/>
</dbReference>
<dbReference type="GO" id="GO:0009036">
    <property type="term" value="F:type II site-specific deoxyribonuclease activity"/>
    <property type="evidence" value="ECO:0007669"/>
    <property type="project" value="UniProtKB-EC"/>
</dbReference>
<dbReference type="AlphaFoldDB" id="A0A8D6SXZ4"/>
<proteinExistence type="predicted"/>
<sequence length="181" mass="21281">MDDKDYYEEIEQILRQILQPIEKISFSTFVRVVSGYKIIPINLSKKEDKDLIEDLIKVCEEVIEEIKKTNGIKDKEGKTPNRPNEVGNYIENYVKDVLNKYGYADTPKTQSGSKKSTGYPDIEFWYKGKEEGEGRIVLKLKHLMRKILTLLKELFMLLRQKMRKSSKQFLNFCNTPQYINT</sequence>
<dbReference type="RefSeq" id="WP_250543581.1">
    <property type="nucleotide sequence ID" value="NZ_LR792632.1"/>
</dbReference>